<name>A0A484MU09_9ASTE</name>
<gene>
    <name evidence="1" type="ORF">CCAM_LOCUS34127</name>
</gene>
<evidence type="ECO:0000313" key="2">
    <source>
        <dbReference type="Proteomes" id="UP000595140"/>
    </source>
</evidence>
<accession>A0A484MU09</accession>
<dbReference type="Proteomes" id="UP000595140">
    <property type="component" value="Unassembled WGS sequence"/>
</dbReference>
<protein>
    <submittedName>
        <fullName evidence="1">Uncharacterized protein</fullName>
    </submittedName>
</protein>
<proteinExistence type="predicted"/>
<dbReference type="AlphaFoldDB" id="A0A484MU09"/>
<evidence type="ECO:0000313" key="1">
    <source>
        <dbReference type="EMBL" id="VFQ92351.1"/>
    </source>
</evidence>
<reference evidence="1 2" key="1">
    <citation type="submission" date="2018-04" db="EMBL/GenBank/DDBJ databases">
        <authorList>
            <person name="Vogel A."/>
        </authorList>
    </citation>
    <scope>NUCLEOTIDE SEQUENCE [LARGE SCALE GENOMIC DNA]</scope>
</reference>
<dbReference type="EMBL" id="OOIL02004481">
    <property type="protein sequence ID" value="VFQ92351.1"/>
    <property type="molecule type" value="Genomic_DNA"/>
</dbReference>
<keyword evidence="2" id="KW-1185">Reference proteome</keyword>
<organism evidence="1 2">
    <name type="scientific">Cuscuta campestris</name>
    <dbReference type="NCBI Taxonomy" id="132261"/>
    <lineage>
        <taxon>Eukaryota</taxon>
        <taxon>Viridiplantae</taxon>
        <taxon>Streptophyta</taxon>
        <taxon>Embryophyta</taxon>
        <taxon>Tracheophyta</taxon>
        <taxon>Spermatophyta</taxon>
        <taxon>Magnoliopsida</taxon>
        <taxon>eudicotyledons</taxon>
        <taxon>Gunneridae</taxon>
        <taxon>Pentapetalae</taxon>
        <taxon>asterids</taxon>
        <taxon>lamiids</taxon>
        <taxon>Solanales</taxon>
        <taxon>Convolvulaceae</taxon>
        <taxon>Cuscuteae</taxon>
        <taxon>Cuscuta</taxon>
        <taxon>Cuscuta subgen. Grammica</taxon>
        <taxon>Cuscuta sect. Cleistogrammica</taxon>
    </lineage>
</organism>
<sequence length="82" mass="9059">MMLDFLGKHKAFQIRLLVVMLSKKTMWTEEWTPILAPKSTAIFTLNSVKDTPSSSSSSVTLTTEASAQFHPVRSKSETVSGL</sequence>